<accession>A0A558R696</accession>
<dbReference type="OrthoDB" id="7202530at2"/>
<dbReference type="InterPro" id="IPR017026">
    <property type="entry name" value="ImuA"/>
</dbReference>
<dbReference type="EMBL" id="VNIM01000027">
    <property type="protein sequence ID" value="TVV74910.1"/>
    <property type="molecule type" value="Genomic_DNA"/>
</dbReference>
<dbReference type="InterPro" id="IPR027417">
    <property type="entry name" value="P-loop_NTPase"/>
</dbReference>
<proteinExistence type="predicted"/>
<organism evidence="1 2">
    <name type="scientific">Alterirhizorhabdus solaris</name>
    <dbReference type="NCBI Taxonomy" id="2529389"/>
    <lineage>
        <taxon>Bacteria</taxon>
        <taxon>Pseudomonadati</taxon>
        <taxon>Pseudomonadota</taxon>
        <taxon>Alphaproteobacteria</taxon>
        <taxon>Sphingomonadales</taxon>
        <taxon>Rhizorhabdaceae</taxon>
        <taxon>Alterirhizorhabdus</taxon>
    </lineage>
</organism>
<gene>
    <name evidence="1" type="ORF">FOY91_08660</name>
</gene>
<evidence type="ECO:0000313" key="1">
    <source>
        <dbReference type="EMBL" id="TVV74910.1"/>
    </source>
</evidence>
<sequence length="229" mass="23802">MGRPALPFGVPEIDRRLADRGLATTAVHEVAGATCAIADDVAATLFVAGVAARAGDARANMLWAFGRRDLFAPGLAQAGLGPNRLIHAEAGRDPDILAVMEEGLRHGGLGAVIGEVGRAGMTATRRLQLAAEEGGTIALLLRRWRRGGADPLAEPSAAVTRWRIASLPSAPLPVEGIGRSRWRLDLVRQRGGEPFSCIMGGCDAEGHLALLAEPDGGSVAADDARRDAA</sequence>
<dbReference type="PIRSF" id="PIRSF034285">
    <property type="entry name" value="UCP034285"/>
    <property type="match status" value="1"/>
</dbReference>
<dbReference type="SUPFAM" id="SSF52540">
    <property type="entry name" value="P-loop containing nucleoside triphosphate hydrolases"/>
    <property type="match status" value="1"/>
</dbReference>
<dbReference type="Proteomes" id="UP000318681">
    <property type="component" value="Unassembled WGS sequence"/>
</dbReference>
<dbReference type="Gene3D" id="3.40.50.300">
    <property type="entry name" value="P-loop containing nucleotide triphosphate hydrolases"/>
    <property type="match status" value="1"/>
</dbReference>
<dbReference type="AlphaFoldDB" id="A0A558R696"/>
<keyword evidence="2" id="KW-1185">Reference proteome</keyword>
<comment type="caution">
    <text evidence="1">The sequence shown here is derived from an EMBL/GenBank/DDBJ whole genome shotgun (WGS) entry which is preliminary data.</text>
</comment>
<name>A0A558R696_9SPHN</name>
<protein>
    <submittedName>
        <fullName evidence="1">Protein ImuA</fullName>
    </submittedName>
</protein>
<reference evidence="1 2" key="1">
    <citation type="submission" date="2019-07" db="EMBL/GenBank/DDBJ databases">
        <title>Sphingomonas solaris sp. nov., isolated from a solar panel from Boston, Massachusetts.</title>
        <authorList>
            <person name="Tanner K."/>
            <person name="Pascual J."/>
            <person name="Mancuso C."/>
            <person name="Pereto J."/>
            <person name="Khalil A."/>
            <person name="Vilanova C."/>
        </authorList>
    </citation>
    <scope>NUCLEOTIDE SEQUENCE [LARGE SCALE GENOMIC DNA]</scope>
    <source>
        <strain evidence="1 2">R4DWN</strain>
    </source>
</reference>
<evidence type="ECO:0000313" key="2">
    <source>
        <dbReference type="Proteomes" id="UP000318681"/>
    </source>
</evidence>